<evidence type="ECO:0000256" key="3">
    <source>
        <dbReference type="SAM" id="MobiDB-lite"/>
    </source>
</evidence>
<dbReference type="Gene3D" id="2.60.200.20">
    <property type="match status" value="1"/>
</dbReference>
<dbReference type="GO" id="GO:0005524">
    <property type="term" value="F:ATP binding"/>
    <property type="evidence" value="ECO:0007669"/>
    <property type="project" value="UniProtKB-KW"/>
</dbReference>
<dbReference type="AlphaFoldDB" id="A0A026WZR6"/>
<dbReference type="PROSITE" id="PS50011">
    <property type="entry name" value="PROTEIN_KINASE_DOM"/>
    <property type="match status" value="1"/>
</dbReference>
<feature type="compositionally biased region" description="Polar residues" evidence="3">
    <location>
        <begin position="1"/>
        <end position="20"/>
    </location>
</feature>
<dbReference type="OMA" id="MLCAVQY"/>
<dbReference type="Pfam" id="PF00069">
    <property type="entry name" value="Pkinase"/>
    <property type="match status" value="1"/>
</dbReference>
<dbReference type="Proteomes" id="UP000279307">
    <property type="component" value="Chromosome 4"/>
</dbReference>
<dbReference type="InterPro" id="IPR000719">
    <property type="entry name" value="Prot_kinase_dom"/>
</dbReference>
<dbReference type="SMART" id="SM00240">
    <property type="entry name" value="FHA"/>
    <property type="match status" value="1"/>
</dbReference>
<evidence type="ECO:0000313" key="8">
    <source>
        <dbReference type="Proteomes" id="UP000053097"/>
    </source>
</evidence>
<dbReference type="PANTHER" id="PTHR24347">
    <property type="entry name" value="SERINE/THREONINE-PROTEIN KINASE"/>
    <property type="match status" value="1"/>
</dbReference>
<gene>
    <name evidence="7" type="ORF">DMN91_003887</name>
    <name evidence="6" type="ORF">X777_07888</name>
</gene>
<keyword evidence="8" id="KW-1185">Reference proteome</keyword>
<protein>
    <submittedName>
        <fullName evidence="6">Serine/threonine-protein kinase Chk2</fullName>
    </submittedName>
</protein>
<dbReference type="SMART" id="SM00220">
    <property type="entry name" value="S_TKc"/>
    <property type="match status" value="1"/>
</dbReference>
<dbReference type="CDD" id="cd22666">
    <property type="entry name" value="FHA_CHK2"/>
    <property type="match status" value="1"/>
</dbReference>
<accession>A0A026WZR6</accession>
<dbReference type="PROSITE" id="PS00108">
    <property type="entry name" value="PROTEIN_KINASE_ST"/>
    <property type="match status" value="1"/>
</dbReference>
<dbReference type="FunFam" id="1.10.510.10:FF:000571">
    <property type="entry name" value="Maternal embryonic leucine zipper kinase"/>
    <property type="match status" value="1"/>
</dbReference>
<dbReference type="InterPro" id="IPR008984">
    <property type="entry name" value="SMAD_FHA_dom_sf"/>
</dbReference>
<sequence length="483" mass="54716">MTSQEQIPASLPNTQNADGLTQTQTSQETSSQPTQAVWGRLWSIRPCIRSLEMINDSYTVGRSESCDCIFTSNEVQSKWLTVMSKVHFRIYRERICDTDDIVVYLEDLSSNGTFIDKAMVGRGNRVIIESNSEIALCKPYFSVFMFVNLNVPPNNLPQELKVKYALGRKLGSGACGEVKMIFTKNGSQKFALKTIQKNGFSANGNPFNDPEKIRNEVEILRKLKHSCIIHMEEICDTPSTMYIVLELMEGGELFDRIRSRGKLSESCAKLIFYQVVLAVHYLHKQGITHRDLKPENILLANKSDITLTKVSDFGMSKLVDAESMLRTFCGTPMYVAPEILTTLGRSSYTNQVDVWSLGVILYACLSGSVPFNIHRTDIPLEAQIRRGLYGFPQSLFGHVSRNATELIKSMLTVNPRRRITVRQILLHPWLADFRMREIVNSLMSHSPNDSENDENLPPLNTFENRQRADEIFPESAKRARLNA</sequence>
<dbReference type="Proteomes" id="UP000053097">
    <property type="component" value="Unassembled WGS sequence"/>
</dbReference>
<feature type="region of interest" description="Disordered" evidence="3">
    <location>
        <begin position="444"/>
        <end position="468"/>
    </location>
</feature>
<keyword evidence="6" id="KW-0418">Kinase</keyword>
<evidence type="ECO:0000313" key="7">
    <source>
        <dbReference type="EMBL" id="RLU23681.1"/>
    </source>
</evidence>
<evidence type="ECO:0000259" key="5">
    <source>
        <dbReference type="PROSITE" id="PS50011"/>
    </source>
</evidence>
<dbReference type="SUPFAM" id="SSF56112">
    <property type="entry name" value="Protein kinase-like (PK-like)"/>
    <property type="match status" value="1"/>
</dbReference>
<keyword evidence="2" id="KW-0067">ATP-binding</keyword>
<organism evidence="6 8">
    <name type="scientific">Ooceraea biroi</name>
    <name type="common">Clonal raider ant</name>
    <name type="synonym">Cerapachys biroi</name>
    <dbReference type="NCBI Taxonomy" id="2015173"/>
    <lineage>
        <taxon>Eukaryota</taxon>
        <taxon>Metazoa</taxon>
        <taxon>Ecdysozoa</taxon>
        <taxon>Arthropoda</taxon>
        <taxon>Hexapoda</taxon>
        <taxon>Insecta</taxon>
        <taxon>Pterygota</taxon>
        <taxon>Neoptera</taxon>
        <taxon>Endopterygota</taxon>
        <taxon>Hymenoptera</taxon>
        <taxon>Apocrita</taxon>
        <taxon>Aculeata</taxon>
        <taxon>Formicoidea</taxon>
        <taxon>Formicidae</taxon>
        <taxon>Dorylinae</taxon>
        <taxon>Ooceraea</taxon>
    </lineage>
</organism>
<evidence type="ECO:0000259" key="4">
    <source>
        <dbReference type="PROSITE" id="PS50006"/>
    </source>
</evidence>
<reference evidence="7 9" key="2">
    <citation type="journal article" date="2018" name="Genome Res.">
        <title>The genomic architecture and molecular evolution of ant odorant receptors.</title>
        <authorList>
            <person name="McKenzie S.K."/>
            <person name="Kronauer D.J.C."/>
        </authorList>
    </citation>
    <scope>NUCLEOTIDE SEQUENCE [LARGE SCALE GENOMIC DNA]</scope>
    <source>
        <strain evidence="7">Clonal line C1</strain>
    </source>
</reference>
<feature type="region of interest" description="Disordered" evidence="3">
    <location>
        <begin position="1"/>
        <end position="34"/>
    </location>
</feature>
<evidence type="ECO:0000256" key="1">
    <source>
        <dbReference type="ARBA" id="ARBA00022741"/>
    </source>
</evidence>
<evidence type="ECO:0000256" key="2">
    <source>
        <dbReference type="ARBA" id="ARBA00022840"/>
    </source>
</evidence>
<dbReference type="Pfam" id="PF00498">
    <property type="entry name" value="FHA"/>
    <property type="match status" value="1"/>
</dbReference>
<evidence type="ECO:0000313" key="9">
    <source>
        <dbReference type="Proteomes" id="UP000279307"/>
    </source>
</evidence>
<dbReference type="InterPro" id="IPR011009">
    <property type="entry name" value="Kinase-like_dom_sf"/>
</dbReference>
<feature type="domain" description="FHA" evidence="4">
    <location>
        <begin position="58"/>
        <end position="120"/>
    </location>
</feature>
<name>A0A026WZR6_OOCBI</name>
<dbReference type="PROSITE" id="PS50006">
    <property type="entry name" value="FHA_DOMAIN"/>
    <property type="match status" value="1"/>
</dbReference>
<feature type="domain" description="Protein kinase" evidence="5">
    <location>
        <begin position="164"/>
        <end position="430"/>
    </location>
</feature>
<evidence type="ECO:0000313" key="6">
    <source>
        <dbReference type="EMBL" id="EZA61555.1"/>
    </source>
</evidence>
<dbReference type="Gene3D" id="1.10.510.10">
    <property type="entry name" value="Transferase(Phosphotransferase) domain 1"/>
    <property type="match status" value="1"/>
</dbReference>
<dbReference type="STRING" id="2015173.A0A026WZR6"/>
<dbReference type="EMBL" id="QOIP01000004">
    <property type="protein sequence ID" value="RLU23681.1"/>
    <property type="molecule type" value="Genomic_DNA"/>
</dbReference>
<feature type="compositionally biased region" description="Low complexity" evidence="3">
    <location>
        <begin position="21"/>
        <end position="34"/>
    </location>
</feature>
<keyword evidence="6" id="KW-0808">Transferase</keyword>
<dbReference type="GO" id="GO:0004672">
    <property type="term" value="F:protein kinase activity"/>
    <property type="evidence" value="ECO:0007669"/>
    <property type="project" value="InterPro"/>
</dbReference>
<dbReference type="EMBL" id="KK107054">
    <property type="protein sequence ID" value="EZA61555.1"/>
    <property type="molecule type" value="Genomic_DNA"/>
</dbReference>
<reference evidence="7" key="3">
    <citation type="submission" date="2018-07" db="EMBL/GenBank/DDBJ databases">
        <authorList>
            <person name="Mckenzie S.K."/>
            <person name="Kronauer D.J.C."/>
        </authorList>
    </citation>
    <scope>NUCLEOTIDE SEQUENCE</scope>
    <source>
        <strain evidence="7">Clonal line C1</strain>
    </source>
</reference>
<dbReference type="SUPFAM" id="SSF49879">
    <property type="entry name" value="SMAD/FHA domain"/>
    <property type="match status" value="1"/>
</dbReference>
<dbReference type="OrthoDB" id="40902at2759"/>
<keyword evidence="1" id="KW-0547">Nucleotide-binding</keyword>
<dbReference type="InterPro" id="IPR000253">
    <property type="entry name" value="FHA_dom"/>
</dbReference>
<proteinExistence type="predicted"/>
<reference evidence="6 8" key="1">
    <citation type="journal article" date="2014" name="Curr. Biol.">
        <title>The genome of the clonal raider ant Cerapachys biroi.</title>
        <authorList>
            <person name="Oxley P.R."/>
            <person name="Ji L."/>
            <person name="Fetter-Pruneda I."/>
            <person name="McKenzie S.K."/>
            <person name="Li C."/>
            <person name="Hu H."/>
            <person name="Zhang G."/>
            <person name="Kronauer D.J."/>
        </authorList>
    </citation>
    <scope>NUCLEOTIDE SEQUENCE [LARGE SCALE GENOMIC DNA]</scope>
</reference>
<dbReference type="InterPro" id="IPR008271">
    <property type="entry name" value="Ser/Thr_kinase_AS"/>
</dbReference>